<accession>A0A1D6KJV7</accession>
<evidence type="ECO:0000313" key="3">
    <source>
        <dbReference type="EMBL" id="ONM03212.1"/>
    </source>
</evidence>
<evidence type="ECO:0000256" key="2">
    <source>
        <dbReference type="ARBA" id="ARBA00023163"/>
    </source>
</evidence>
<protein>
    <submittedName>
        <fullName evidence="3">Scarecrow-like protein 6</fullName>
    </submittedName>
</protein>
<dbReference type="Pfam" id="PF03514">
    <property type="entry name" value="GRAS"/>
    <property type="match status" value="1"/>
</dbReference>
<evidence type="ECO:0000256" key="1">
    <source>
        <dbReference type="ARBA" id="ARBA00023015"/>
    </source>
</evidence>
<dbReference type="InParanoid" id="A0A1D6KJV7"/>
<dbReference type="InterPro" id="IPR005202">
    <property type="entry name" value="TF_GRAS"/>
</dbReference>
<sequence>MGLGAGEGWDIADAVAPPGLAPDHTFLRWIIGGEDASAAMGSVMDSPVLELDHAPSMMSLAFGSTMPFAPTMEDAKPGTALVSPASHHLLELNLIHENLSGFARELGMFLQFATYNVDALDPAELVAITSGDAVAVHLPVGSAHVAAMAAVLRLVKRLVTKVVVSVDRGCDRTELSFATHLLQAFQPCVSLLDSSDAMGGADAEAVGRIERFMVQSDVELTEVFTTIILFHQMLLVPKKKQNKKEEARIIRTARMQVLIPWGYWIRLNFLLK</sequence>
<dbReference type="EMBL" id="CM007647">
    <property type="protein sequence ID" value="ONM03212.1"/>
    <property type="molecule type" value="Genomic_DNA"/>
</dbReference>
<reference evidence="3" key="1">
    <citation type="submission" date="2015-12" db="EMBL/GenBank/DDBJ databases">
        <title>Update maize B73 reference genome by single molecule sequencing technologies.</title>
        <authorList>
            <consortium name="Maize Genome Sequencing Project"/>
            <person name="Ware D."/>
        </authorList>
    </citation>
    <scope>NUCLEOTIDE SEQUENCE [LARGE SCALE GENOMIC DNA]</scope>
    <source>
        <tissue evidence="3">Seedling</tissue>
    </source>
</reference>
<dbReference type="AlphaFoldDB" id="A0A1D6KJV7"/>
<gene>
    <name evidence="3" type="ORF">ZEAMMB73_Zm00001d031615</name>
</gene>
<proteinExistence type="predicted"/>
<keyword evidence="1" id="KW-0805">Transcription regulation</keyword>
<name>A0A1D6KJV7_MAIZE</name>
<organism evidence="3">
    <name type="scientific">Zea mays</name>
    <name type="common">Maize</name>
    <dbReference type="NCBI Taxonomy" id="4577"/>
    <lineage>
        <taxon>Eukaryota</taxon>
        <taxon>Viridiplantae</taxon>
        <taxon>Streptophyta</taxon>
        <taxon>Embryophyta</taxon>
        <taxon>Tracheophyta</taxon>
        <taxon>Spermatophyta</taxon>
        <taxon>Magnoliopsida</taxon>
        <taxon>Liliopsida</taxon>
        <taxon>Poales</taxon>
        <taxon>Poaceae</taxon>
        <taxon>PACMAD clade</taxon>
        <taxon>Panicoideae</taxon>
        <taxon>Andropogonodae</taxon>
        <taxon>Andropogoneae</taxon>
        <taxon>Tripsacinae</taxon>
        <taxon>Zea</taxon>
    </lineage>
</organism>
<dbReference type="ExpressionAtlas" id="A0A1D6KJV7">
    <property type="expression patterns" value="baseline and differential"/>
</dbReference>
<keyword evidence="2" id="KW-0804">Transcription</keyword>